<comment type="caution">
    <text evidence="1">The sequence shown here is derived from an EMBL/GenBank/DDBJ whole genome shotgun (WGS) entry which is preliminary data.</text>
</comment>
<gene>
    <name evidence="1" type="ORF">DRF60_15805</name>
</gene>
<dbReference type="AlphaFoldDB" id="A0A3D9DBM6"/>
<evidence type="ECO:0000313" key="1">
    <source>
        <dbReference type="EMBL" id="REC75393.1"/>
    </source>
</evidence>
<proteinExistence type="predicted"/>
<dbReference type="EMBL" id="QNUH01000015">
    <property type="protein sequence ID" value="REC75393.1"/>
    <property type="molecule type" value="Genomic_DNA"/>
</dbReference>
<keyword evidence="2" id="KW-1185">Reference proteome</keyword>
<dbReference type="RefSeq" id="WP_116012972.1">
    <property type="nucleotide sequence ID" value="NZ_QNUH01000015.1"/>
</dbReference>
<reference evidence="1 2" key="1">
    <citation type="journal article" date="2010" name="Syst. Appl. Microbiol.">
        <title>Four new species of Chryseobacterium from the rhizosphere of coastal sand dune plants, Chryseobacterium elymi sp. nov., Chryseobacterium hagamense sp. nov., Chryseobacterium lathyri sp. nov. and Chryseobacterium rhizosphaerae sp. nov.</title>
        <authorList>
            <person name="Cho S.H."/>
            <person name="Lee K.S."/>
            <person name="Shin D.S."/>
            <person name="Han J.H."/>
            <person name="Park K.S."/>
            <person name="Lee C.H."/>
            <person name="Park K.H."/>
            <person name="Kim S.B."/>
        </authorList>
    </citation>
    <scope>NUCLEOTIDE SEQUENCE [LARGE SCALE GENOMIC DNA]</scope>
    <source>
        <strain evidence="1 2">KCTC 22547</strain>
    </source>
</reference>
<dbReference type="Proteomes" id="UP000257030">
    <property type="component" value="Unassembled WGS sequence"/>
</dbReference>
<organism evidence="1 2">
    <name type="scientific">Chryseobacterium elymi</name>
    <dbReference type="NCBI Taxonomy" id="395936"/>
    <lineage>
        <taxon>Bacteria</taxon>
        <taxon>Pseudomonadati</taxon>
        <taxon>Bacteroidota</taxon>
        <taxon>Flavobacteriia</taxon>
        <taxon>Flavobacteriales</taxon>
        <taxon>Weeksellaceae</taxon>
        <taxon>Chryseobacterium group</taxon>
        <taxon>Chryseobacterium</taxon>
    </lineage>
</organism>
<evidence type="ECO:0000313" key="2">
    <source>
        <dbReference type="Proteomes" id="UP000257030"/>
    </source>
</evidence>
<name>A0A3D9DBM6_9FLAO</name>
<accession>A0A3D9DBM6</accession>
<dbReference type="OrthoDB" id="1258764at2"/>
<protein>
    <submittedName>
        <fullName evidence="1">Uncharacterized protein</fullName>
    </submittedName>
</protein>
<sequence>MKPPVTYADWADLFDRFSKGEDVVLDEMNSGHFDLDSGTAQRFYVRAEEAYKARKKMWLDQYQRNFILHNVKTIEELEFVLHNNKKTISVLAKFAYSKGLPNDLRESFVKDFTGFVNDFKKNLKDNTPKDNPQREQMLIVINEFTVSEIQQNQSVEEIHNPNSSTGRKIIF</sequence>